<feature type="compositionally biased region" description="Basic and acidic residues" evidence="1">
    <location>
        <begin position="109"/>
        <end position="128"/>
    </location>
</feature>
<dbReference type="InterPro" id="IPR052538">
    <property type="entry name" value="Flavonoid_dioxygenase-like"/>
</dbReference>
<dbReference type="AlphaFoldDB" id="A0A1F4V5G5"/>
<dbReference type="CDD" id="cd02223">
    <property type="entry name" value="cupin_Bh2720-like"/>
    <property type="match status" value="1"/>
</dbReference>
<organism evidence="3 4">
    <name type="scientific">candidate division WWE3 bacterium RIFCSPLOWO2_01_FULL_39_13</name>
    <dbReference type="NCBI Taxonomy" id="1802624"/>
    <lineage>
        <taxon>Bacteria</taxon>
        <taxon>Katanobacteria</taxon>
    </lineage>
</organism>
<dbReference type="InterPro" id="IPR013096">
    <property type="entry name" value="Cupin_2"/>
</dbReference>
<dbReference type="Pfam" id="PF07883">
    <property type="entry name" value="Cupin_2"/>
    <property type="match status" value="1"/>
</dbReference>
<evidence type="ECO:0000313" key="3">
    <source>
        <dbReference type="EMBL" id="OGC52418.1"/>
    </source>
</evidence>
<proteinExistence type="predicted"/>
<dbReference type="Gene3D" id="2.60.120.10">
    <property type="entry name" value="Jelly Rolls"/>
    <property type="match status" value="1"/>
</dbReference>
<evidence type="ECO:0000259" key="2">
    <source>
        <dbReference type="Pfam" id="PF07883"/>
    </source>
</evidence>
<dbReference type="STRING" id="1802624.A2982_01030"/>
<dbReference type="EMBL" id="MEVH01000001">
    <property type="protein sequence ID" value="OGC52418.1"/>
    <property type="molecule type" value="Genomic_DNA"/>
</dbReference>
<comment type="caution">
    <text evidence="3">The sequence shown here is derived from an EMBL/GenBank/DDBJ whole genome shotgun (WGS) entry which is preliminary data.</text>
</comment>
<accession>A0A1F4V5G5</accession>
<reference evidence="3 4" key="1">
    <citation type="journal article" date="2016" name="Nat. Commun.">
        <title>Thousands of microbial genomes shed light on interconnected biogeochemical processes in an aquifer system.</title>
        <authorList>
            <person name="Anantharaman K."/>
            <person name="Brown C.T."/>
            <person name="Hug L.A."/>
            <person name="Sharon I."/>
            <person name="Castelle C.J."/>
            <person name="Probst A.J."/>
            <person name="Thomas B.C."/>
            <person name="Singh A."/>
            <person name="Wilkins M.J."/>
            <person name="Karaoz U."/>
            <person name="Brodie E.L."/>
            <person name="Williams K.H."/>
            <person name="Hubbard S.S."/>
            <person name="Banfield J.F."/>
        </authorList>
    </citation>
    <scope>NUCLEOTIDE SEQUENCE [LARGE SCALE GENOMIC DNA]</scope>
</reference>
<sequence>MTGYVSNILEETLKNSFFRKVLYTGKHAQLVVMCLQPQEDIGMEVHYNVDQFFRIEQGSAEVIIDGAKTQVKDDFAIIVPAGAQHNIVNTGSIELKLYTIYSPPNHPEGTIHKDKKEAEEAEKLGNSA</sequence>
<dbReference type="InterPro" id="IPR011051">
    <property type="entry name" value="RmlC_Cupin_sf"/>
</dbReference>
<protein>
    <submittedName>
        <fullName evidence="3">Cupin</fullName>
    </submittedName>
</protein>
<dbReference type="InterPro" id="IPR014710">
    <property type="entry name" value="RmlC-like_jellyroll"/>
</dbReference>
<dbReference type="PANTHER" id="PTHR43346:SF1">
    <property type="entry name" value="QUERCETIN 2,3-DIOXYGENASE-RELATED"/>
    <property type="match status" value="1"/>
</dbReference>
<dbReference type="PANTHER" id="PTHR43346">
    <property type="entry name" value="LIGAND BINDING DOMAIN PROTEIN, PUTATIVE (AFU_ORTHOLOGUE AFUA_6G14370)-RELATED"/>
    <property type="match status" value="1"/>
</dbReference>
<evidence type="ECO:0000256" key="1">
    <source>
        <dbReference type="SAM" id="MobiDB-lite"/>
    </source>
</evidence>
<gene>
    <name evidence="3" type="ORF">A2982_01030</name>
</gene>
<feature type="domain" description="Cupin type-2" evidence="2">
    <location>
        <begin position="32"/>
        <end position="101"/>
    </location>
</feature>
<feature type="region of interest" description="Disordered" evidence="1">
    <location>
        <begin position="105"/>
        <end position="128"/>
    </location>
</feature>
<name>A0A1F4V5G5_UNCKA</name>
<evidence type="ECO:0000313" key="4">
    <source>
        <dbReference type="Proteomes" id="UP000178771"/>
    </source>
</evidence>
<dbReference type="SUPFAM" id="SSF51182">
    <property type="entry name" value="RmlC-like cupins"/>
    <property type="match status" value="1"/>
</dbReference>
<dbReference type="Proteomes" id="UP000178771">
    <property type="component" value="Unassembled WGS sequence"/>
</dbReference>